<evidence type="ECO:0000256" key="3">
    <source>
        <dbReference type="ARBA" id="ARBA00022771"/>
    </source>
</evidence>
<dbReference type="FunFam" id="3.30.160.60:FF:002343">
    <property type="entry name" value="Zinc finger protein 33A"/>
    <property type="match status" value="1"/>
</dbReference>
<evidence type="ECO:0000259" key="7">
    <source>
        <dbReference type="PROSITE" id="PS50157"/>
    </source>
</evidence>
<dbReference type="GO" id="GO:0000981">
    <property type="term" value="F:DNA-binding transcription factor activity, RNA polymerase II-specific"/>
    <property type="evidence" value="ECO:0007669"/>
    <property type="project" value="TreeGrafter"/>
</dbReference>
<dbReference type="InterPro" id="IPR036236">
    <property type="entry name" value="Znf_C2H2_sf"/>
</dbReference>
<dbReference type="EMBL" id="JANBUL010000011">
    <property type="protein sequence ID" value="KAJ2785421.1"/>
    <property type="molecule type" value="Genomic_DNA"/>
</dbReference>
<dbReference type="Gene3D" id="3.30.160.60">
    <property type="entry name" value="Classic Zinc Finger"/>
    <property type="match status" value="2"/>
</dbReference>
<feature type="compositionally biased region" description="Polar residues" evidence="6">
    <location>
        <begin position="118"/>
        <end position="137"/>
    </location>
</feature>
<feature type="compositionally biased region" description="Basic residues" evidence="6">
    <location>
        <begin position="296"/>
        <end position="306"/>
    </location>
</feature>
<dbReference type="SMART" id="SM00355">
    <property type="entry name" value="ZnF_C2H2"/>
    <property type="match status" value="2"/>
</dbReference>
<evidence type="ECO:0000256" key="5">
    <source>
        <dbReference type="PROSITE-ProRule" id="PRU00042"/>
    </source>
</evidence>
<dbReference type="GO" id="GO:0031519">
    <property type="term" value="C:PcG protein complex"/>
    <property type="evidence" value="ECO:0007669"/>
    <property type="project" value="TreeGrafter"/>
</dbReference>
<evidence type="ECO:0000256" key="4">
    <source>
        <dbReference type="ARBA" id="ARBA00022833"/>
    </source>
</evidence>
<keyword evidence="4" id="KW-0862">Zinc</keyword>
<keyword evidence="2" id="KW-0677">Repeat</keyword>
<dbReference type="SUPFAM" id="SSF57667">
    <property type="entry name" value="beta-beta-alpha zinc fingers"/>
    <property type="match status" value="1"/>
</dbReference>
<organism evidence="8 9">
    <name type="scientific">Coemansia javaensis</name>
    <dbReference type="NCBI Taxonomy" id="2761396"/>
    <lineage>
        <taxon>Eukaryota</taxon>
        <taxon>Fungi</taxon>
        <taxon>Fungi incertae sedis</taxon>
        <taxon>Zoopagomycota</taxon>
        <taxon>Kickxellomycotina</taxon>
        <taxon>Kickxellomycetes</taxon>
        <taxon>Kickxellales</taxon>
        <taxon>Kickxellaceae</taxon>
        <taxon>Coemansia</taxon>
    </lineage>
</organism>
<dbReference type="GO" id="GO:0008270">
    <property type="term" value="F:zinc ion binding"/>
    <property type="evidence" value="ECO:0007669"/>
    <property type="project" value="UniProtKB-KW"/>
</dbReference>
<keyword evidence="3 5" id="KW-0863">Zinc-finger</keyword>
<dbReference type="InterPro" id="IPR013087">
    <property type="entry name" value="Znf_C2H2_type"/>
</dbReference>
<keyword evidence="1" id="KW-0479">Metal-binding</keyword>
<dbReference type="Proteomes" id="UP001140217">
    <property type="component" value="Unassembled WGS sequence"/>
</dbReference>
<feature type="compositionally biased region" description="Basic and acidic residues" evidence="6">
    <location>
        <begin position="313"/>
        <end position="322"/>
    </location>
</feature>
<accession>A0A9W8HHZ7</accession>
<dbReference type="PANTHER" id="PTHR14003:SF19">
    <property type="entry name" value="YY2 TRANSCRIPTION FACTOR"/>
    <property type="match status" value="1"/>
</dbReference>
<evidence type="ECO:0000313" key="9">
    <source>
        <dbReference type="Proteomes" id="UP001140217"/>
    </source>
</evidence>
<dbReference type="PROSITE" id="PS00028">
    <property type="entry name" value="ZINC_FINGER_C2H2_1"/>
    <property type="match status" value="2"/>
</dbReference>
<name>A0A9W8HHZ7_9FUNG</name>
<dbReference type="GO" id="GO:0005667">
    <property type="term" value="C:transcription regulator complex"/>
    <property type="evidence" value="ECO:0007669"/>
    <property type="project" value="TreeGrafter"/>
</dbReference>
<keyword evidence="9" id="KW-1185">Reference proteome</keyword>
<proteinExistence type="predicted"/>
<evidence type="ECO:0000313" key="8">
    <source>
        <dbReference type="EMBL" id="KAJ2785421.1"/>
    </source>
</evidence>
<feature type="compositionally biased region" description="Polar residues" evidence="6">
    <location>
        <begin position="12"/>
        <end position="32"/>
    </location>
</feature>
<feature type="compositionally biased region" description="Low complexity" evidence="6">
    <location>
        <begin position="391"/>
        <end position="403"/>
    </location>
</feature>
<dbReference type="PROSITE" id="PS50157">
    <property type="entry name" value="ZINC_FINGER_C2H2_2"/>
    <property type="match status" value="2"/>
</dbReference>
<reference evidence="8" key="1">
    <citation type="submission" date="2022-07" db="EMBL/GenBank/DDBJ databases">
        <title>Phylogenomic reconstructions and comparative analyses of Kickxellomycotina fungi.</title>
        <authorList>
            <person name="Reynolds N.K."/>
            <person name="Stajich J.E."/>
            <person name="Barry K."/>
            <person name="Grigoriev I.V."/>
            <person name="Crous P."/>
            <person name="Smith M.E."/>
        </authorList>
    </citation>
    <scope>NUCLEOTIDE SEQUENCE</scope>
    <source>
        <strain evidence="8">NBRC 105414</strain>
    </source>
</reference>
<feature type="region of interest" description="Disordered" evidence="6">
    <location>
        <begin position="157"/>
        <end position="212"/>
    </location>
</feature>
<sequence length="444" mass="48299">MSHWPPADHRSSQAYPPQLPSQHQGPAMNGSNIMAIPNHPPLPRGVSGMFQSDEQQLPRLPQPQYSAIRESKVPGAASAGYPAEQHYQHPPQPPQPQPQGTSQPFPAPAYRPGGIYGSSFTRPRSSSGNIPASSMPLSSLRRGTVASFDHHRHYCPPEGISSIGGGNGAHLPPLPPPPLTNASPASGPLSDAPLSSSVRQESVLSDHSGGSGDKIGYASDRKYVCDWRNCGQSFDRIEHLNRHKRRHTGEKPYRCLVGRCSKLFSRFDNMMQHVGIHTFEGVKTKIPDIKNLSQKGRGRGRARRTSYRSTQDSQDKFRRHVEGTLGPRLAQSCILPADTPDFSNLTLRPLLTEADGQPAAAAAAEDDEDDEEQAPDAKRQRCDSVIGGVDPHLAAYNPAHAAAPQPPPPPSALARELAHDYRRSLSVHPPMAQISHLREHHGQP</sequence>
<feature type="compositionally biased region" description="Acidic residues" evidence="6">
    <location>
        <begin position="364"/>
        <end position="374"/>
    </location>
</feature>
<feature type="region of interest" description="Disordered" evidence="6">
    <location>
        <begin position="292"/>
        <end position="323"/>
    </location>
</feature>
<feature type="region of interest" description="Disordered" evidence="6">
    <location>
        <begin position="355"/>
        <end position="444"/>
    </location>
</feature>
<dbReference type="GO" id="GO:0000785">
    <property type="term" value="C:chromatin"/>
    <property type="evidence" value="ECO:0007669"/>
    <property type="project" value="TreeGrafter"/>
</dbReference>
<protein>
    <recommendedName>
        <fullName evidence="7">C2H2-type domain-containing protein</fullName>
    </recommendedName>
</protein>
<feature type="domain" description="C2H2-type" evidence="7">
    <location>
        <begin position="253"/>
        <end position="282"/>
    </location>
</feature>
<gene>
    <name evidence="8" type="ORF">H4R18_000504</name>
</gene>
<dbReference type="AlphaFoldDB" id="A0A9W8HHZ7"/>
<feature type="compositionally biased region" description="Polar residues" evidence="6">
    <location>
        <begin position="193"/>
        <end position="205"/>
    </location>
</feature>
<comment type="caution">
    <text evidence="8">The sequence shown here is derived from an EMBL/GenBank/DDBJ whole genome shotgun (WGS) entry which is preliminary data.</text>
</comment>
<evidence type="ECO:0000256" key="1">
    <source>
        <dbReference type="ARBA" id="ARBA00022723"/>
    </source>
</evidence>
<dbReference type="OrthoDB" id="10018191at2759"/>
<evidence type="ECO:0000256" key="6">
    <source>
        <dbReference type="SAM" id="MobiDB-lite"/>
    </source>
</evidence>
<feature type="domain" description="C2H2-type" evidence="7">
    <location>
        <begin position="223"/>
        <end position="252"/>
    </location>
</feature>
<evidence type="ECO:0000256" key="2">
    <source>
        <dbReference type="ARBA" id="ARBA00022737"/>
    </source>
</evidence>
<feature type="region of interest" description="Disordered" evidence="6">
    <location>
        <begin position="1"/>
        <end position="138"/>
    </location>
</feature>
<dbReference type="GO" id="GO:0000978">
    <property type="term" value="F:RNA polymerase II cis-regulatory region sequence-specific DNA binding"/>
    <property type="evidence" value="ECO:0007669"/>
    <property type="project" value="TreeGrafter"/>
</dbReference>
<feature type="compositionally biased region" description="Basic and acidic residues" evidence="6">
    <location>
        <begin position="1"/>
        <end position="11"/>
    </location>
</feature>
<dbReference type="PANTHER" id="PTHR14003">
    <property type="entry name" value="TRANSCRIPTIONAL REPRESSOR PROTEIN YY"/>
    <property type="match status" value="1"/>
</dbReference>